<dbReference type="Pfam" id="PF13304">
    <property type="entry name" value="AAA_21"/>
    <property type="match status" value="1"/>
</dbReference>
<reference evidence="2 3" key="1">
    <citation type="submission" date="2020-04" db="EMBL/GenBank/DDBJ databases">
        <title>Arthrobacter sp. nov.</title>
        <authorList>
            <person name="Liu S."/>
        </authorList>
    </citation>
    <scope>NUCLEOTIDE SEQUENCE [LARGE SCALE GENOMIC DNA]</scope>
    <source>
        <strain evidence="2 3">E918</strain>
    </source>
</reference>
<dbReference type="EMBL" id="JAAZSQ010000034">
    <property type="protein sequence ID" value="NKX56760.1"/>
    <property type="molecule type" value="Genomic_DNA"/>
</dbReference>
<dbReference type="AlphaFoldDB" id="A0A7X6K7U0"/>
<protein>
    <submittedName>
        <fullName evidence="2">AAA family ATPase</fullName>
    </submittedName>
</protein>
<proteinExistence type="predicted"/>
<name>A0A7X6K7U0_9MICC</name>
<organism evidence="2 3">
    <name type="scientific">Arthrobacter mobilis</name>
    <dbReference type="NCBI Taxonomy" id="2724944"/>
    <lineage>
        <taxon>Bacteria</taxon>
        <taxon>Bacillati</taxon>
        <taxon>Actinomycetota</taxon>
        <taxon>Actinomycetes</taxon>
        <taxon>Micrococcales</taxon>
        <taxon>Micrococcaceae</taxon>
        <taxon>Arthrobacter</taxon>
    </lineage>
</organism>
<sequence>MAENLQPWQRDALRRHTESPTLSAADISELTDIAYAAALAGEKHLVDDTTEFTLPDVVPLTEVHVPSTSSTVPAVSLRKVRHIQGVNRMSPDASITLKHTGLNIVFGLNGVGKSGYTRILKSSCHSRYPEAVKGNVFTADTTDPRAEIEYLLGDDDYSHEWTLSDPSTDLNLSRVAVYDSKTANAHVSRQGTELTVTPDGLELLTSLIATCDLVNAEVRRRVSVLKAEQQPGIVLEAIDTEVKNVLSRLGQDMGYADAEALGKLTAEETAELTALPAKISHLKTNSRTARLAKAQHEANQRTTQARKIEHLAGTVSQEQIEVLQGIRSRLRDIARDEATQQQHDFTAEAVPGVHSPHWKAMWTAVKEYAETEAYPELTFPDVAVPLCVLCHQPLTSEVHERFARFSKAMAADLSAEKRNLTTQAEKIVAGINDAVSPGNIDEVLLNLLAVEDGAFIPQLRQDITSVKKLLETIADSSAASETVDAAMSPFLHGTTVSDGRGVPAESYTTARSLMNAVQELDKAAAVYLAQIVTIREESADGAELAELEARHLNLSERSRTATSLPDLKELHNRRIHIRALEAVQRQCQTRRLSEKSKTVCVEYVQKVAEEFQRNLHSLEDPDLPEESRLQVELIADKVGKGISNIAFTVKEAATAKTHADGVLSEGELRAVSLSAFLADVVSSEDGSAIIFDDPMNSLDHGFQERVAKRLVKEARNRQVIVFTHSTAFMGALWHEGVKKDINAQVEDGITSPKPVETHFIEIDKHPGLGTGIQVAESKEPTKGYLGATAMADKLIGRAKQHHEDGDLAAYSRDCMEFGNTIRKAWEYAVEEIVINGVVARNKPGISTLNLKALLALDRADIAAVDKGMEVSNFFVHSTGSGWERSLPQPSQLRSRLSDLQAWAKDFRKRKDAIP</sequence>
<dbReference type="SUPFAM" id="SSF52540">
    <property type="entry name" value="P-loop containing nucleoside triphosphate hydrolases"/>
    <property type="match status" value="1"/>
</dbReference>
<evidence type="ECO:0000313" key="3">
    <source>
        <dbReference type="Proteomes" id="UP000544090"/>
    </source>
</evidence>
<dbReference type="GO" id="GO:0005524">
    <property type="term" value="F:ATP binding"/>
    <property type="evidence" value="ECO:0007669"/>
    <property type="project" value="InterPro"/>
</dbReference>
<dbReference type="InterPro" id="IPR027417">
    <property type="entry name" value="P-loop_NTPase"/>
</dbReference>
<dbReference type="Gene3D" id="3.40.50.300">
    <property type="entry name" value="P-loop containing nucleotide triphosphate hydrolases"/>
    <property type="match status" value="2"/>
</dbReference>
<dbReference type="RefSeq" id="WP_168489232.1">
    <property type="nucleotide sequence ID" value="NZ_JAAZSQ010000034.1"/>
</dbReference>
<feature type="domain" description="ATPase AAA-type core" evidence="1">
    <location>
        <begin position="605"/>
        <end position="729"/>
    </location>
</feature>
<evidence type="ECO:0000313" key="2">
    <source>
        <dbReference type="EMBL" id="NKX56760.1"/>
    </source>
</evidence>
<evidence type="ECO:0000259" key="1">
    <source>
        <dbReference type="Pfam" id="PF13304"/>
    </source>
</evidence>
<comment type="caution">
    <text evidence="2">The sequence shown here is derived from an EMBL/GenBank/DDBJ whole genome shotgun (WGS) entry which is preliminary data.</text>
</comment>
<dbReference type="InterPro" id="IPR003959">
    <property type="entry name" value="ATPase_AAA_core"/>
</dbReference>
<accession>A0A7X6K7U0</accession>
<keyword evidence="3" id="KW-1185">Reference proteome</keyword>
<gene>
    <name evidence="2" type="ORF">HGG74_20010</name>
</gene>
<dbReference type="Proteomes" id="UP000544090">
    <property type="component" value="Unassembled WGS sequence"/>
</dbReference>
<dbReference type="GO" id="GO:0016887">
    <property type="term" value="F:ATP hydrolysis activity"/>
    <property type="evidence" value="ECO:0007669"/>
    <property type="project" value="InterPro"/>
</dbReference>